<proteinExistence type="predicted"/>
<evidence type="ECO:0000313" key="2">
    <source>
        <dbReference type="Proteomes" id="UP000250235"/>
    </source>
</evidence>
<keyword evidence="2" id="KW-1185">Reference proteome</keyword>
<dbReference type="AlphaFoldDB" id="A0A2Z7BVR5"/>
<name>A0A2Z7BVR5_9LAMI</name>
<gene>
    <name evidence="1" type="ORF">F511_39748</name>
</gene>
<reference evidence="1 2" key="1">
    <citation type="journal article" date="2015" name="Proc. Natl. Acad. Sci. U.S.A.">
        <title>The resurrection genome of Boea hygrometrica: A blueprint for survival of dehydration.</title>
        <authorList>
            <person name="Xiao L."/>
            <person name="Yang G."/>
            <person name="Zhang L."/>
            <person name="Yang X."/>
            <person name="Zhao S."/>
            <person name="Ji Z."/>
            <person name="Zhou Q."/>
            <person name="Hu M."/>
            <person name="Wang Y."/>
            <person name="Chen M."/>
            <person name="Xu Y."/>
            <person name="Jin H."/>
            <person name="Xiao X."/>
            <person name="Hu G."/>
            <person name="Bao F."/>
            <person name="Hu Y."/>
            <person name="Wan P."/>
            <person name="Li L."/>
            <person name="Deng X."/>
            <person name="Kuang T."/>
            <person name="Xiang C."/>
            <person name="Zhu J.K."/>
            <person name="Oliver M.J."/>
            <person name="He Y."/>
        </authorList>
    </citation>
    <scope>NUCLEOTIDE SEQUENCE [LARGE SCALE GENOMIC DNA]</scope>
    <source>
        <strain evidence="2">cv. XS01</strain>
    </source>
</reference>
<dbReference type="EMBL" id="KV001806">
    <property type="protein sequence ID" value="KZV38539.1"/>
    <property type="molecule type" value="Genomic_DNA"/>
</dbReference>
<protein>
    <submittedName>
        <fullName evidence="1">Pentatricopeptide repeat-containing protein</fullName>
    </submittedName>
</protein>
<accession>A0A2Z7BVR5</accession>
<dbReference type="Proteomes" id="UP000250235">
    <property type="component" value="Unassembled WGS sequence"/>
</dbReference>
<evidence type="ECO:0000313" key="1">
    <source>
        <dbReference type="EMBL" id="KZV38539.1"/>
    </source>
</evidence>
<organism evidence="1 2">
    <name type="scientific">Dorcoceras hygrometricum</name>
    <dbReference type="NCBI Taxonomy" id="472368"/>
    <lineage>
        <taxon>Eukaryota</taxon>
        <taxon>Viridiplantae</taxon>
        <taxon>Streptophyta</taxon>
        <taxon>Embryophyta</taxon>
        <taxon>Tracheophyta</taxon>
        <taxon>Spermatophyta</taxon>
        <taxon>Magnoliopsida</taxon>
        <taxon>eudicotyledons</taxon>
        <taxon>Gunneridae</taxon>
        <taxon>Pentapetalae</taxon>
        <taxon>asterids</taxon>
        <taxon>lamiids</taxon>
        <taxon>Lamiales</taxon>
        <taxon>Gesneriaceae</taxon>
        <taxon>Didymocarpoideae</taxon>
        <taxon>Trichosporeae</taxon>
        <taxon>Loxocarpinae</taxon>
        <taxon>Dorcoceras</taxon>
    </lineage>
</organism>
<sequence length="299" mass="33345">MDQNGLQIRSAQTTSSERQNSLNKLYSDRIQEIGVAPLPPAITFGKAASARSYNWYQKPRSRVRFPLIARSAIIGRGIVEVLSVISRGSWDDVARRFTMVQWGPNRYFGLGGPKNYLHIIMFSFVNRGDRSDLIVDQDYDESTTMYLKPMFPGPGPDLGPLTCSPPITLAPLLMSSSPVVAVVAHRHCRCRNSFRPYRCDDSVREIFAGFLVQTTDGIEISVMDWIGQLELSTVEVLLLRKTGIVGARHIVTNDAIYTPEQKTKKKKTLGLSEVACVHIMLSDEKRKITCAPADVVIIS</sequence>